<dbReference type="EMBL" id="UOFX01000074">
    <property type="protein sequence ID" value="VAX10528.1"/>
    <property type="molecule type" value="Genomic_DNA"/>
</dbReference>
<name>A0A3B1BGM0_9ZZZZ</name>
<accession>A0A3B1BGM0</accession>
<feature type="non-terminal residue" evidence="1">
    <location>
        <position position="1"/>
    </location>
</feature>
<sequence length="89" mass="10536">KNINVRQEVRVMQTKLTLRLEDLLIQQAKNYAKQHDKSLSQVVSDYFQILTQKEKRAKTPPITRSLIGVLESSHVEIDDYKRHLEEKYL</sequence>
<dbReference type="AlphaFoldDB" id="A0A3B1BGM0"/>
<gene>
    <name evidence="1" type="ORF">MNBD_GAMMA26-495</name>
</gene>
<evidence type="ECO:0000313" key="1">
    <source>
        <dbReference type="EMBL" id="VAX10528.1"/>
    </source>
</evidence>
<proteinExistence type="predicted"/>
<evidence type="ECO:0008006" key="2">
    <source>
        <dbReference type="Google" id="ProtNLM"/>
    </source>
</evidence>
<dbReference type="InterPro" id="IPR045944">
    <property type="entry name" value="DUF6364"/>
</dbReference>
<organism evidence="1">
    <name type="scientific">hydrothermal vent metagenome</name>
    <dbReference type="NCBI Taxonomy" id="652676"/>
    <lineage>
        <taxon>unclassified sequences</taxon>
        <taxon>metagenomes</taxon>
        <taxon>ecological metagenomes</taxon>
    </lineage>
</organism>
<protein>
    <recommendedName>
        <fullName evidence="2">Antitoxin</fullName>
    </recommendedName>
</protein>
<dbReference type="Pfam" id="PF19891">
    <property type="entry name" value="DUF6364"/>
    <property type="match status" value="1"/>
</dbReference>
<reference evidence="1" key="1">
    <citation type="submission" date="2018-06" db="EMBL/GenBank/DDBJ databases">
        <authorList>
            <person name="Zhirakovskaya E."/>
        </authorList>
    </citation>
    <scope>NUCLEOTIDE SEQUENCE</scope>
</reference>